<dbReference type="SUPFAM" id="SSF50129">
    <property type="entry name" value="GroES-like"/>
    <property type="match status" value="1"/>
</dbReference>
<dbReference type="KEGG" id="rhp:LPB142_12470"/>
<dbReference type="Pfam" id="PF21089">
    <property type="entry name" value="PKS_DH_N"/>
    <property type="match status" value="1"/>
</dbReference>
<evidence type="ECO:0000313" key="12">
    <source>
        <dbReference type="EMBL" id="AOZ70035.1"/>
    </source>
</evidence>
<keyword evidence="6" id="KW-0012">Acyltransferase</keyword>
<dbReference type="PROSITE" id="PS52019">
    <property type="entry name" value="PKS_MFAS_DH"/>
    <property type="match status" value="1"/>
</dbReference>
<dbReference type="Gene3D" id="1.10.1200.10">
    <property type="entry name" value="ACP-like"/>
    <property type="match status" value="1"/>
</dbReference>
<evidence type="ECO:0000256" key="6">
    <source>
        <dbReference type="ARBA" id="ARBA00023315"/>
    </source>
</evidence>
<dbReference type="PANTHER" id="PTHR43775">
    <property type="entry name" value="FATTY ACID SYNTHASE"/>
    <property type="match status" value="1"/>
</dbReference>
<dbReference type="InterPro" id="IPR036736">
    <property type="entry name" value="ACP-like_sf"/>
</dbReference>
<dbReference type="Pfam" id="PF00698">
    <property type="entry name" value="Acyl_transf_1"/>
    <property type="match status" value="1"/>
</dbReference>
<dbReference type="RefSeq" id="WP_071166577.1">
    <property type="nucleotide sequence ID" value="NZ_CP017781.1"/>
</dbReference>
<evidence type="ECO:0000256" key="2">
    <source>
        <dbReference type="ARBA" id="ARBA00022553"/>
    </source>
</evidence>
<feature type="domain" description="PKS/mFAS DH" evidence="11">
    <location>
        <begin position="921"/>
        <end position="1210"/>
    </location>
</feature>
<evidence type="ECO:0000256" key="1">
    <source>
        <dbReference type="ARBA" id="ARBA00022450"/>
    </source>
</evidence>
<dbReference type="STRING" id="1850250.LPB142_12470"/>
<proteinExistence type="predicted"/>
<dbReference type="Gene3D" id="3.40.47.10">
    <property type="match status" value="1"/>
</dbReference>
<dbReference type="Pfam" id="PF16197">
    <property type="entry name" value="KAsynt_C_assoc"/>
    <property type="match status" value="1"/>
</dbReference>
<dbReference type="InterPro" id="IPR014031">
    <property type="entry name" value="Ketoacyl_synth_C"/>
</dbReference>
<dbReference type="InterPro" id="IPR020806">
    <property type="entry name" value="PKS_PP-bd"/>
</dbReference>
<dbReference type="GO" id="GO:0008270">
    <property type="term" value="F:zinc ion binding"/>
    <property type="evidence" value="ECO:0007669"/>
    <property type="project" value="InterPro"/>
</dbReference>
<dbReference type="Gene3D" id="3.90.180.10">
    <property type="entry name" value="Medium-chain alcohol dehydrogenases, catalytic domain"/>
    <property type="match status" value="1"/>
</dbReference>
<dbReference type="InterPro" id="IPR013149">
    <property type="entry name" value="ADH-like_C"/>
</dbReference>
<dbReference type="InterPro" id="IPR016035">
    <property type="entry name" value="Acyl_Trfase/lysoPLipase"/>
</dbReference>
<evidence type="ECO:0000313" key="13">
    <source>
        <dbReference type="Proteomes" id="UP000176562"/>
    </source>
</evidence>
<dbReference type="GO" id="GO:0006633">
    <property type="term" value="P:fatty acid biosynthetic process"/>
    <property type="evidence" value="ECO:0007669"/>
    <property type="project" value="InterPro"/>
</dbReference>
<dbReference type="InterPro" id="IPR009081">
    <property type="entry name" value="PP-bd_ACP"/>
</dbReference>
<dbReference type="InterPro" id="IPR014043">
    <property type="entry name" value="Acyl_transferase_dom"/>
</dbReference>
<dbReference type="Pfam" id="PF00550">
    <property type="entry name" value="PP-binding"/>
    <property type="match status" value="1"/>
</dbReference>
<dbReference type="Pfam" id="PF00109">
    <property type="entry name" value="ketoacyl-synt"/>
    <property type="match status" value="1"/>
</dbReference>
<dbReference type="InterPro" id="IPR013968">
    <property type="entry name" value="PKS_KR"/>
</dbReference>
<dbReference type="PROSITE" id="PS52004">
    <property type="entry name" value="KS3_2"/>
    <property type="match status" value="1"/>
</dbReference>
<feature type="active site" description="Proton donor; for dehydratase activity" evidence="7">
    <location>
        <position position="1110"/>
    </location>
</feature>
<dbReference type="InterPro" id="IPR020841">
    <property type="entry name" value="PKS_Beta-ketoAc_synthase_dom"/>
</dbReference>
<dbReference type="GO" id="GO:0016491">
    <property type="term" value="F:oxidoreductase activity"/>
    <property type="evidence" value="ECO:0007669"/>
    <property type="project" value="InterPro"/>
</dbReference>
<dbReference type="SMART" id="SM00829">
    <property type="entry name" value="PKS_ER"/>
    <property type="match status" value="1"/>
</dbReference>
<feature type="active site" description="Proton acceptor; for dehydratase activity" evidence="7">
    <location>
        <position position="951"/>
    </location>
</feature>
<reference evidence="12 13" key="1">
    <citation type="submission" date="2016-10" db="EMBL/GenBank/DDBJ databases">
        <title>Rhodobacter sp. LPB0142, isolated from sea water.</title>
        <authorList>
            <person name="Kim E."/>
            <person name="Yi H."/>
        </authorList>
    </citation>
    <scope>NUCLEOTIDE SEQUENCE [LARGE SCALE GENOMIC DNA]</scope>
    <source>
        <strain evidence="12 13">LPB0142</strain>
    </source>
</reference>
<dbReference type="GO" id="GO:0004312">
    <property type="term" value="F:fatty acid synthase activity"/>
    <property type="evidence" value="ECO:0007669"/>
    <property type="project" value="TreeGrafter"/>
</dbReference>
<dbReference type="InterPro" id="IPR011032">
    <property type="entry name" value="GroES-like_sf"/>
</dbReference>
<dbReference type="InterPro" id="IPR049551">
    <property type="entry name" value="PKS_DH_C"/>
</dbReference>
<dbReference type="Proteomes" id="UP000176562">
    <property type="component" value="Chromosome"/>
</dbReference>
<dbReference type="SMART" id="SM00822">
    <property type="entry name" value="PKS_KR"/>
    <property type="match status" value="1"/>
</dbReference>
<dbReference type="InterPro" id="IPR050091">
    <property type="entry name" value="PKS_NRPS_Biosynth_Enz"/>
</dbReference>
<dbReference type="InterPro" id="IPR018201">
    <property type="entry name" value="Ketoacyl_synth_AS"/>
</dbReference>
<dbReference type="SUPFAM" id="SSF47336">
    <property type="entry name" value="ACP-like"/>
    <property type="match status" value="1"/>
</dbReference>
<keyword evidence="13" id="KW-1185">Reference proteome</keyword>
<evidence type="ECO:0000256" key="3">
    <source>
        <dbReference type="ARBA" id="ARBA00022679"/>
    </source>
</evidence>
<dbReference type="Gene3D" id="3.40.366.10">
    <property type="entry name" value="Malonyl-Coenzyme A Acyl Carrier Protein, domain 2"/>
    <property type="match status" value="1"/>
</dbReference>
<dbReference type="Pfam" id="PF02801">
    <property type="entry name" value="Ketoacyl-synt_C"/>
    <property type="match status" value="1"/>
</dbReference>
<feature type="region of interest" description="Disordered" evidence="8">
    <location>
        <begin position="834"/>
        <end position="856"/>
    </location>
</feature>
<name>A0A1D9MDT0_9RHOB</name>
<feature type="region of interest" description="N-terminal hotdog fold" evidence="7">
    <location>
        <begin position="921"/>
        <end position="1040"/>
    </location>
</feature>
<dbReference type="InterPro" id="IPR057326">
    <property type="entry name" value="KR_dom"/>
</dbReference>
<dbReference type="SUPFAM" id="SSF51735">
    <property type="entry name" value="NAD(P)-binding Rossmann-fold domains"/>
    <property type="match status" value="2"/>
</dbReference>
<dbReference type="Pfam" id="PF14765">
    <property type="entry name" value="PS-DH"/>
    <property type="match status" value="1"/>
</dbReference>
<dbReference type="SMART" id="SM00825">
    <property type="entry name" value="PKS_KS"/>
    <property type="match status" value="1"/>
</dbReference>
<dbReference type="PROSITE" id="PS00606">
    <property type="entry name" value="KS3_1"/>
    <property type="match status" value="1"/>
</dbReference>
<evidence type="ECO:0000256" key="4">
    <source>
        <dbReference type="ARBA" id="ARBA00022857"/>
    </source>
</evidence>
<dbReference type="InterPro" id="IPR001227">
    <property type="entry name" value="Ac_transferase_dom_sf"/>
</dbReference>
<dbReference type="SMART" id="SM00823">
    <property type="entry name" value="PKS_PP"/>
    <property type="match status" value="1"/>
</dbReference>
<dbReference type="SMART" id="SM00827">
    <property type="entry name" value="PKS_AT"/>
    <property type="match status" value="1"/>
</dbReference>
<dbReference type="PANTHER" id="PTHR43775:SF37">
    <property type="entry name" value="SI:DKEY-61P9.11"/>
    <property type="match status" value="1"/>
</dbReference>
<organism evidence="12 13">
    <name type="scientific">Rhodobacter xanthinilyticus</name>
    <dbReference type="NCBI Taxonomy" id="1850250"/>
    <lineage>
        <taxon>Bacteria</taxon>
        <taxon>Pseudomonadati</taxon>
        <taxon>Pseudomonadota</taxon>
        <taxon>Alphaproteobacteria</taxon>
        <taxon>Rhodobacterales</taxon>
        <taxon>Rhodobacter group</taxon>
        <taxon>Rhodobacter</taxon>
    </lineage>
</organism>
<dbReference type="SUPFAM" id="SSF53901">
    <property type="entry name" value="Thiolase-like"/>
    <property type="match status" value="1"/>
</dbReference>
<dbReference type="InterPro" id="IPR036291">
    <property type="entry name" value="NAD(P)-bd_dom_sf"/>
</dbReference>
<dbReference type="GO" id="GO:0004315">
    <property type="term" value="F:3-oxoacyl-[acyl-carrier-protein] synthase activity"/>
    <property type="evidence" value="ECO:0007669"/>
    <property type="project" value="InterPro"/>
</dbReference>
<sequence length="2328" mass="239134">MTARDETAPLITGIGLRLPGARGLAGAWRVLAEGRCTVGEVIARSFDPALYLDPVPGRRGKTVTFAAGQIEDLWRFDPGAFGISPREAAEMDPQQRQMLMVVREAVDDAGLDMAALAGPRTGVFIGASLVENLSLFYNDPARGGSTFTLGNTLSILANRVSACFDFRGPSQVIDTACSSALTALDTAAGALRRGELDIAVVGGVHAIRTPGGFVGFSQARMLSPTGTCHAFDAAADGYVRSEAAIAVVLMRPEIAARLAPRLRARLLATGVNTDGASAPLAVPSAPRQQALIEAVLEASGRDPEDFAFYEAHGTGTAVGDPAEARSLGAALATLRRAPLRIGSAKTNFGHAEPAAGLVGLVKAVLALERGALPASLHFTTPNPAIDFEALNLSVNTALRPLAPGARLAGVNAFGFGGTNAVALIESLAPAPRPAARPATARPAAAPLAPPAPEPAPWLLLSAASAPSLARLAAAWAERLAPLSPAERAPLAAAAARRSEFAHRLAVPLATAPAALEDHAAGRPTPALLGKAAFACARTVFAFSGNGAQSAGMGRAAYAADPAFRAAFDAIAAAFAAEGVADLARLLDAPDLQTRLASPLVAQPLLVACQIAQAESLIAAGLAPEAVVGHSVGELSALHVAGVLSRAGLARVVASRSRAFEALRGTGTMATLALGEAEARRALAGLGDDRLVIATVNSPRSVTVSGPAEAIERLARVTVGGRPIALVRLGLEVPYHSPALEPLRARFLEDLAGLAFAPARLPVAGAAVGRMLRPGEADADYLWKNTRDPVRFADAVAALAAEGPVQAVEISPRPILGRALRDIAQLGGLPVAHFAPSPSTPAEPPAATAASLGAATPASPPGAVVARAWVAGLGIDRARLAGRLDLAPGAPPPELPDYPWELADHYPPLSADALDSWGESGPRGLAGRRPDRELPVWTTDITPTAPAWLADHRLGAQQVLPAAALAEIALAAAAELWPESALRLEGFDLLHKAEVAGEGLRLRTRIEPQSGALSLEMRPRLSQTDWILLARGTLSRAASPPPAPPRRPRAQTETGVETGALYAGLAARGLAYGPAFQRLARVSLHGRTEITGALAAAPEGARFTLDPTALDAAFHALAALVEARGGALGGAFGKPEGLARALAAGAALIPVRIGRLTLWRPGAAPARLRLKITRLRRRGVEADLWLDDDAGAPIARLEAVDFALAQITAPAIAPSRWEEREIRLRAPGAPRALPRGWARPATALARLGLAPRPAARGPAETAFAGLRAALEAGADPGPALADLLATAPDLADDARLALAAYRGALLPEVARRALTTRQGWALAERLLDDLCARGRPLERCAVLLIGLPPDALLARLLSDPRIDALHLTHPEPEARAALRRALPPPLAALVIDAPPRGAVDLCLRVCAPPLAAPPRATLTLAITAPGGDGPAETALHDLSGPLPLAVEAQIAPAAEAAPPPLPLPLPELRLYGAAPGPLPAGLTLSDSPAARALILCRFGPGDSLTDRLAEMLMTLRRAALEGLDALTIVALEEAPTARFEALTRGLAAAAATRTNEAPGAETRLIAVAAQGAPDWPALFALSAEEPVVRCTAAGLRGARVLPCLAAAAPPAPALRLEEGGPGGLASLRWRAHKRRKPGVGEVEIAVAATGLNFRDAMLARGLLPERLLEGGASRAGLGMECAGRVLRAGPGTALRPGTWVAGFAAEAFASHLTLPEAALITLPEGLAPSAGAGLPVAFVTAWEALVRVARLAPGDRVLIHGGAGGLGLAAIQLARAQGARVIASASSPERRALARAAGAEVAIDSRDPEFATAVRAATDGRGVDIVLNSLAGAMMQASVACLAPFGRFIELGKRDFLEATRLDLTPFAAGLSYHAFDLDRRLAVDPEGVGESLRAVRAALAEGRLRPLPVTPWPGADLAGAIRHMLGAHHVGKIVITPPAPRRPPRAAARPPALRDDWVILGGSGGLGLALARALVGAGVTRVHLVSRSGKPGLAAGADGLWAQTAPQVSLHAADARNPAALGALFARIEAGGGRLGGVIHAAMVLHDRLIRDLDPVETRAVLAAKIEVAEALAAALAPPGRAPDQLLFLSSIAAWIGNPGQAGYAAANGALEGLAAAQRSAGRRARVLSLGAIGGAGVLARNAALAARLARQEGLTLLPVAQAVAEVMAALGAPTAATDPAPDPAPADYLFAPVDWPGLAPLLPALAQARFAQVIAEGAAARRPAGDLAEEIRALDWRAALARVEAELAEILCAILRLPPADFDPQRPLGRYGIDSLMAMELRLDVERRLGLSLGALPISEATTPARLAAALLEELRRAPQTAPEPPA</sequence>
<dbReference type="Gene3D" id="3.10.129.110">
    <property type="entry name" value="Polyketide synthase dehydratase"/>
    <property type="match status" value="1"/>
</dbReference>
<feature type="compositionally biased region" description="Low complexity" evidence="8">
    <location>
        <begin position="844"/>
        <end position="856"/>
    </location>
</feature>
<evidence type="ECO:0000259" key="10">
    <source>
        <dbReference type="PROSITE" id="PS52004"/>
    </source>
</evidence>
<feature type="region of interest" description="C-terminal hotdog fold" evidence="7">
    <location>
        <begin position="1052"/>
        <end position="1210"/>
    </location>
</feature>
<evidence type="ECO:0000259" key="9">
    <source>
        <dbReference type="PROSITE" id="PS50075"/>
    </source>
</evidence>
<dbReference type="InterPro" id="IPR049900">
    <property type="entry name" value="PKS_mFAS_DH"/>
</dbReference>
<dbReference type="Gene3D" id="3.30.70.3290">
    <property type="match status" value="1"/>
</dbReference>
<dbReference type="Pfam" id="PF00107">
    <property type="entry name" value="ADH_zinc_N"/>
    <property type="match status" value="1"/>
</dbReference>
<protein>
    <submittedName>
        <fullName evidence="12">Uncharacterized protein</fullName>
    </submittedName>
</protein>
<feature type="domain" description="Carrier" evidence="9">
    <location>
        <begin position="2239"/>
        <end position="2316"/>
    </location>
</feature>
<evidence type="ECO:0000256" key="5">
    <source>
        <dbReference type="ARBA" id="ARBA00023268"/>
    </source>
</evidence>
<keyword evidence="4" id="KW-0521">NADP</keyword>
<dbReference type="InterPro" id="IPR032821">
    <property type="entry name" value="PKS_assoc"/>
</dbReference>
<dbReference type="SMART" id="SM00826">
    <property type="entry name" value="PKS_DH"/>
    <property type="match status" value="1"/>
</dbReference>
<dbReference type="Gene3D" id="3.40.50.720">
    <property type="entry name" value="NAD(P)-binding Rossmann-like Domain"/>
    <property type="match status" value="2"/>
</dbReference>
<dbReference type="SUPFAM" id="SSF52151">
    <property type="entry name" value="FabD/lysophospholipase-like"/>
    <property type="match status" value="1"/>
</dbReference>
<keyword evidence="2" id="KW-0597">Phosphoprotein</keyword>
<dbReference type="InterPro" id="IPR049552">
    <property type="entry name" value="PKS_DH_N"/>
</dbReference>
<keyword evidence="3" id="KW-0808">Transferase</keyword>
<dbReference type="InterPro" id="IPR016036">
    <property type="entry name" value="Malonyl_transacylase_ACP-bd"/>
</dbReference>
<evidence type="ECO:0000259" key="11">
    <source>
        <dbReference type="PROSITE" id="PS52019"/>
    </source>
</evidence>
<gene>
    <name evidence="12" type="ORF">LPB142_12470</name>
</gene>
<dbReference type="FunFam" id="3.40.50.720:FF:000209">
    <property type="entry name" value="Polyketide synthase Pks12"/>
    <property type="match status" value="1"/>
</dbReference>
<keyword evidence="1" id="KW-0596">Phosphopantetheine</keyword>
<dbReference type="PROSITE" id="PS01162">
    <property type="entry name" value="QOR_ZETA_CRYSTAL"/>
    <property type="match status" value="1"/>
</dbReference>
<feature type="domain" description="Ketosynthase family 3 (KS3)" evidence="10">
    <location>
        <begin position="6"/>
        <end position="426"/>
    </location>
</feature>
<evidence type="ECO:0000256" key="7">
    <source>
        <dbReference type="PROSITE-ProRule" id="PRU01363"/>
    </source>
</evidence>
<dbReference type="InterPro" id="IPR020843">
    <property type="entry name" value="ER"/>
</dbReference>
<dbReference type="InterPro" id="IPR020807">
    <property type="entry name" value="PKS_DH"/>
</dbReference>
<accession>A0A1D9MDT0</accession>
<dbReference type="SUPFAM" id="SSF55048">
    <property type="entry name" value="Probable ACP-binding domain of malonyl-CoA ACP transacylase"/>
    <property type="match status" value="1"/>
</dbReference>
<dbReference type="InterPro" id="IPR042104">
    <property type="entry name" value="PKS_dehydratase_sf"/>
</dbReference>
<dbReference type="GO" id="GO:0031177">
    <property type="term" value="F:phosphopantetheine binding"/>
    <property type="evidence" value="ECO:0007669"/>
    <property type="project" value="InterPro"/>
</dbReference>
<dbReference type="CDD" id="cd00833">
    <property type="entry name" value="PKS"/>
    <property type="match status" value="1"/>
</dbReference>
<keyword evidence="5" id="KW-0511">Multifunctional enzyme</keyword>
<dbReference type="Pfam" id="PF08659">
    <property type="entry name" value="KR"/>
    <property type="match status" value="1"/>
</dbReference>
<dbReference type="InterPro" id="IPR016039">
    <property type="entry name" value="Thiolase-like"/>
</dbReference>
<dbReference type="InterPro" id="IPR002364">
    <property type="entry name" value="Quin_OxRdtase/zeta-crystal_CS"/>
</dbReference>
<dbReference type="InterPro" id="IPR014030">
    <property type="entry name" value="Ketoacyl_synth_N"/>
</dbReference>
<dbReference type="EMBL" id="CP017781">
    <property type="protein sequence ID" value="AOZ70035.1"/>
    <property type="molecule type" value="Genomic_DNA"/>
</dbReference>
<evidence type="ECO:0000256" key="8">
    <source>
        <dbReference type="SAM" id="MobiDB-lite"/>
    </source>
</evidence>
<dbReference type="PROSITE" id="PS50075">
    <property type="entry name" value="CARRIER"/>
    <property type="match status" value="1"/>
</dbReference>
<dbReference type="CDD" id="cd05195">
    <property type="entry name" value="enoyl_red"/>
    <property type="match status" value="1"/>
</dbReference>